<dbReference type="RefSeq" id="WP_227908431.1">
    <property type="nucleotide sequence ID" value="NZ_CP095461.1"/>
</dbReference>
<name>A0A9X1M2J9_9MICC</name>
<dbReference type="EMBL" id="JAJFZP010000010">
    <property type="protein sequence ID" value="MCC3270159.1"/>
    <property type="molecule type" value="Genomic_DNA"/>
</dbReference>
<evidence type="ECO:0000313" key="3">
    <source>
        <dbReference type="EMBL" id="MCC3270159.1"/>
    </source>
</evidence>
<feature type="compositionally biased region" description="Basic residues" evidence="1">
    <location>
        <begin position="122"/>
        <end position="132"/>
    </location>
</feature>
<protein>
    <submittedName>
        <fullName evidence="3">Uncharacterized protein</fullName>
    </submittedName>
</protein>
<accession>A0A9X1M2J9</accession>
<feature type="transmembrane region" description="Helical" evidence="2">
    <location>
        <begin position="139"/>
        <end position="158"/>
    </location>
</feature>
<evidence type="ECO:0000256" key="1">
    <source>
        <dbReference type="SAM" id="MobiDB-lite"/>
    </source>
</evidence>
<evidence type="ECO:0000313" key="4">
    <source>
        <dbReference type="Proteomes" id="UP001139264"/>
    </source>
</evidence>
<sequence length="159" mass="16208">MPISLISWLLAGVLAVTCLAVARSAWNLGERAPGISRMALLSGLLDAAATAALFRLALPWSAGTTLLWVLAMAALAAAVAGAVIRWPVLPSHAGLLDFEESEPGTTESGSPEPGSGGTLRTKPSRKAKKKSTKKEPGRTAVAVRAGVLAAVVVLSFAVG</sequence>
<organism evidence="3 4">
    <name type="scientific">Arthrobacter gengyunqii</name>
    <dbReference type="NCBI Taxonomy" id="2886940"/>
    <lineage>
        <taxon>Bacteria</taxon>
        <taxon>Bacillati</taxon>
        <taxon>Actinomycetota</taxon>
        <taxon>Actinomycetes</taxon>
        <taxon>Micrococcales</taxon>
        <taxon>Micrococcaceae</taxon>
        <taxon>Arthrobacter</taxon>
    </lineage>
</organism>
<comment type="caution">
    <text evidence="3">The sequence shown here is derived from an EMBL/GenBank/DDBJ whole genome shotgun (WGS) entry which is preliminary data.</text>
</comment>
<proteinExistence type="predicted"/>
<feature type="transmembrane region" description="Helical" evidence="2">
    <location>
        <begin position="6"/>
        <end position="26"/>
    </location>
</feature>
<keyword evidence="2" id="KW-0472">Membrane</keyword>
<gene>
    <name evidence="3" type="ORF">LJ751_12470</name>
</gene>
<dbReference type="Proteomes" id="UP001139264">
    <property type="component" value="Unassembled WGS sequence"/>
</dbReference>
<feature type="transmembrane region" description="Helical" evidence="2">
    <location>
        <begin position="66"/>
        <end position="88"/>
    </location>
</feature>
<feature type="compositionally biased region" description="Low complexity" evidence="1">
    <location>
        <begin position="103"/>
        <end position="121"/>
    </location>
</feature>
<keyword evidence="2" id="KW-0812">Transmembrane</keyword>
<keyword evidence="2" id="KW-1133">Transmembrane helix</keyword>
<evidence type="ECO:0000256" key="2">
    <source>
        <dbReference type="SAM" id="Phobius"/>
    </source>
</evidence>
<reference evidence="3" key="1">
    <citation type="submission" date="2021-10" db="EMBL/GenBank/DDBJ databases">
        <title>Novel species in genus Arthrobacter.</title>
        <authorList>
            <person name="Liu Y."/>
        </authorList>
    </citation>
    <scope>NUCLEOTIDE SEQUENCE</scope>
    <source>
        <strain evidence="3">Zg-Y809</strain>
    </source>
</reference>
<feature type="region of interest" description="Disordered" evidence="1">
    <location>
        <begin position="99"/>
        <end position="138"/>
    </location>
</feature>
<dbReference type="AlphaFoldDB" id="A0A9X1M2J9"/>
<feature type="transmembrane region" description="Helical" evidence="2">
    <location>
        <begin position="38"/>
        <end position="60"/>
    </location>
</feature>